<evidence type="ECO:0000313" key="3">
    <source>
        <dbReference type="Proteomes" id="UP001165065"/>
    </source>
</evidence>
<dbReference type="PANTHER" id="PTHR47937">
    <property type="entry name" value="PLASTID TRANSCRIPTIONALLY ACTIVE CHROMOSOME 2-LIKE PROTEIN"/>
    <property type="match status" value="1"/>
</dbReference>
<evidence type="ECO:0000313" key="2">
    <source>
        <dbReference type="EMBL" id="GMI45323.1"/>
    </source>
</evidence>
<dbReference type="InterPro" id="IPR052308">
    <property type="entry name" value="PPR_domain-containing"/>
</dbReference>
<dbReference type="Gene3D" id="1.25.40.10">
    <property type="entry name" value="Tetratricopeptide repeat domain"/>
    <property type="match status" value="1"/>
</dbReference>
<dbReference type="Pfam" id="PF01535">
    <property type="entry name" value="PPR"/>
    <property type="match status" value="1"/>
</dbReference>
<dbReference type="NCBIfam" id="TIGR00756">
    <property type="entry name" value="PPR"/>
    <property type="match status" value="1"/>
</dbReference>
<name>A0A9W7GJC5_9STRA</name>
<feature type="compositionally biased region" description="Acidic residues" evidence="1">
    <location>
        <begin position="436"/>
        <end position="454"/>
    </location>
</feature>
<reference evidence="3" key="1">
    <citation type="journal article" date="2023" name="Commun. Biol.">
        <title>Genome analysis of Parmales, the sister group of diatoms, reveals the evolutionary specialization of diatoms from phago-mixotrophs to photoautotrophs.</title>
        <authorList>
            <person name="Ban H."/>
            <person name="Sato S."/>
            <person name="Yoshikawa S."/>
            <person name="Yamada K."/>
            <person name="Nakamura Y."/>
            <person name="Ichinomiya M."/>
            <person name="Sato N."/>
            <person name="Blanc-Mathieu R."/>
            <person name="Endo H."/>
            <person name="Kuwata A."/>
            <person name="Ogata H."/>
        </authorList>
    </citation>
    <scope>NUCLEOTIDE SEQUENCE [LARGE SCALE GENOMIC DNA]</scope>
</reference>
<feature type="compositionally biased region" description="Basic and acidic residues" evidence="1">
    <location>
        <begin position="531"/>
        <end position="557"/>
    </location>
</feature>
<proteinExistence type="predicted"/>
<dbReference type="OrthoDB" id="185373at2759"/>
<evidence type="ECO:0000256" key="1">
    <source>
        <dbReference type="SAM" id="MobiDB-lite"/>
    </source>
</evidence>
<dbReference type="Proteomes" id="UP001165065">
    <property type="component" value="Unassembled WGS sequence"/>
</dbReference>
<dbReference type="EMBL" id="BRYA01001541">
    <property type="protein sequence ID" value="GMI45323.1"/>
    <property type="molecule type" value="Genomic_DNA"/>
</dbReference>
<dbReference type="PANTHER" id="PTHR47937:SF8">
    <property type="entry name" value="PENTATRICOPEPTIDE REPEAT DOMAIN CONTAINING PROTEIN-RELATED"/>
    <property type="match status" value="1"/>
</dbReference>
<comment type="caution">
    <text evidence="2">The sequence shown here is derived from an EMBL/GenBank/DDBJ whole genome shotgun (WGS) entry which is preliminary data.</text>
</comment>
<dbReference type="InterPro" id="IPR011990">
    <property type="entry name" value="TPR-like_helical_dom_sf"/>
</dbReference>
<feature type="region of interest" description="Disordered" evidence="1">
    <location>
        <begin position="421"/>
        <end position="470"/>
    </location>
</feature>
<dbReference type="AlphaFoldDB" id="A0A9W7GJC5"/>
<keyword evidence="3" id="KW-1185">Reference proteome</keyword>
<evidence type="ECO:0008006" key="4">
    <source>
        <dbReference type="Google" id="ProtNLM"/>
    </source>
</evidence>
<dbReference type="InterPro" id="IPR002885">
    <property type="entry name" value="PPR_rpt"/>
</dbReference>
<sequence>MCIIHDHLCAPSSRWRLNQARGKRPRVGWHPAVPLRLIYDDSDRDLETMPTFHRPVFNAQLFAHIEEALEAHEGELVPGDYKLLLRRCGEAGDYVGCEKIMRRMAEKDITPDAECFFHWVNGCSENHPTKGLKIVTNLMKVPSGAANISVDLYNLTLQLLFDTDMHHDESLGILRRMQREGHHPNAMTYSLVIRSATRANELEGAWDLFLEMHRNLYLDMLTMGFGEDDDPSVAEMNHSKTENQQDVFTHLLQMLKNNKPRIPVIWKGRRRETYKGVSNVDALGLIYTAKEKDVEWEDQEMLRRRTKLAVKLFKKFEELHYDFLALGRIHFTGFVCMMQLLMKAGLHSAVVRLFLEGIGHNRKTMDFNHKNSCAVHAMDAATVRRNPGEALRIIMVLDEHTIHRNEEEKRYSIQKLTETWEEGGRGRGGSWGERDSSEEEEEGKPSEEEGEAEEWYGAADHDSSSGDYGFLADRREGSDVREIVNPRFLFNGYALAMECGDGDTAVEICDVMDRNLRLVGAEDIRRRMRRRAEELGGGKGGGEKVEGEKVGERGERGEDGEDGDDLYL</sequence>
<feature type="region of interest" description="Disordered" evidence="1">
    <location>
        <begin position="531"/>
        <end position="568"/>
    </location>
</feature>
<protein>
    <recommendedName>
        <fullName evidence="4">Pentatricopeptide repeat-containing protein</fullName>
    </recommendedName>
</protein>
<organism evidence="2 3">
    <name type="scientific">Triparma columacea</name>
    <dbReference type="NCBI Taxonomy" id="722753"/>
    <lineage>
        <taxon>Eukaryota</taxon>
        <taxon>Sar</taxon>
        <taxon>Stramenopiles</taxon>
        <taxon>Ochrophyta</taxon>
        <taxon>Bolidophyceae</taxon>
        <taxon>Parmales</taxon>
        <taxon>Triparmaceae</taxon>
        <taxon>Triparma</taxon>
    </lineage>
</organism>
<gene>
    <name evidence="2" type="ORF">TrCOL_g13332</name>
</gene>
<feature type="compositionally biased region" description="Acidic residues" evidence="1">
    <location>
        <begin position="558"/>
        <end position="568"/>
    </location>
</feature>
<accession>A0A9W7GJC5</accession>